<comment type="caution">
    <text evidence="2">The sequence shown here is derived from an EMBL/GenBank/DDBJ whole genome shotgun (WGS) entry which is preliminary data.</text>
</comment>
<evidence type="ECO:0000256" key="1">
    <source>
        <dbReference type="SAM" id="MobiDB-lite"/>
    </source>
</evidence>
<evidence type="ECO:0000313" key="2">
    <source>
        <dbReference type="EMBL" id="KAG5595287.1"/>
    </source>
</evidence>
<keyword evidence="3" id="KW-1185">Reference proteome</keyword>
<dbReference type="AlphaFoldDB" id="A0A9J5Y5V5"/>
<accession>A0A9J5Y5V5</accession>
<protein>
    <submittedName>
        <fullName evidence="2">Uncharacterized protein</fullName>
    </submittedName>
</protein>
<name>A0A9J5Y5V5_SOLCO</name>
<feature type="region of interest" description="Disordered" evidence="1">
    <location>
        <begin position="1"/>
        <end position="78"/>
    </location>
</feature>
<proteinExistence type="predicted"/>
<reference evidence="2 3" key="1">
    <citation type="submission" date="2020-09" db="EMBL/GenBank/DDBJ databases">
        <title>De no assembly of potato wild relative species, Solanum commersonii.</title>
        <authorList>
            <person name="Cho K."/>
        </authorList>
    </citation>
    <scope>NUCLEOTIDE SEQUENCE [LARGE SCALE GENOMIC DNA]</scope>
    <source>
        <strain evidence="2">LZ3.2</strain>
        <tissue evidence="2">Leaf</tissue>
    </source>
</reference>
<sequence>MQRFVTKGINNEEDFTSLAPPRDGGNKHHKGRKYLKSSEEILFDPTPSKELTSHPHWTNEASDDNRSEDPFDVTPKEE</sequence>
<evidence type="ECO:0000313" key="3">
    <source>
        <dbReference type="Proteomes" id="UP000824120"/>
    </source>
</evidence>
<dbReference type="Proteomes" id="UP000824120">
    <property type="component" value="Chromosome 7"/>
</dbReference>
<gene>
    <name evidence="2" type="ORF">H5410_036519</name>
</gene>
<dbReference type="EMBL" id="JACXVP010000007">
    <property type="protein sequence ID" value="KAG5595287.1"/>
    <property type="molecule type" value="Genomic_DNA"/>
</dbReference>
<feature type="compositionally biased region" description="Basic and acidic residues" evidence="1">
    <location>
        <begin position="63"/>
        <end position="78"/>
    </location>
</feature>
<organism evidence="2 3">
    <name type="scientific">Solanum commersonii</name>
    <name type="common">Commerson's wild potato</name>
    <name type="synonym">Commerson's nightshade</name>
    <dbReference type="NCBI Taxonomy" id="4109"/>
    <lineage>
        <taxon>Eukaryota</taxon>
        <taxon>Viridiplantae</taxon>
        <taxon>Streptophyta</taxon>
        <taxon>Embryophyta</taxon>
        <taxon>Tracheophyta</taxon>
        <taxon>Spermatophyta</taxon>
        <taxon>Magnoliopsida</taxon>
        <taxon>eudicotyledons</taxon>
        <taxon>Gunneridae</taxon>
        <taxon>Pentapetalae</taxon>
        <taxon>asterids</taxon>
        <taxon>lamiids</taxon>
        <taxon>Solanales</taxon>
        <taxon>Solanaceae</taxon>
        <taxon>Solanoideae</taxon>
        <taxon>Solaneae</taxon>
        <taxon>Solanum</taxon>
    </lineage>
</organism>